<gene>
    <name evidence="1" type="ORF">V4C56_41390</name>
</gene>
<keyword evidence="2" id="KW-1185">Reference proteome</keyword>
<organism evidence="1 2">
    <name type="scientific">Paraburkholderia azotifigens</name>
    <dbReference type="NCBI Taxonomy" id="2057004"/>
    <lineage>
        <taxon>Bacteria</taxon>
        <taxon>Pseudomonadati</taxon>
        <taxon>Pseudomonadota</taxon>
        <taxon>Betaproteobacteria</taxon>
        <taxon>Burkholderiales</taxon>
        <taxon>Burkholderiaceae</taxon>
        <taxon>Paraburkholderia</taxon>
    </lineage>
</organism>
<dbReference type="Proteomes" id="UP001481677">
    <property type="component" value="Unassembled WGS sequence"/>
</dbReference>
<comment type="caution">
    <text evidence="1">The sequence shown here is derived from an EMBL/GenBank/DDBJ whole genome shotgun (WGS) entry which is preliminary data.</text>
</comment>
<sequence>MDVRVRKPQSHPMREIADFVLSLRDAFGDEVIDRAIREGKSGEPSFYACENGRSVGTAAPSRLSWRVDDAIRDRHFCDGCDGSCVAQVVSCSAWLRSNRKER</sequence>
<protein>
    <submittedName>
        <fullName evidence="1">Uncharacterized protein</fullName>
    </submittedName>
</protein>
<proteinExistence type="predicted"/>
<dbReference type="EMBL" id="JAZHGA010000063">
    <property type="protein sequence ID" value="MEM5346067.1"/>
    <property type="molecule type" value="Genomic_DNA"/>
</dbReference>
<accession>A0ABU9RHG8</accession>
<reference evidence="1 2" key="1">
    <citation type="submission" date="2024-01" db="EMBL/GenBank/DDBJ databases">
        <title>The diversity of rhizobia nodulating Mimosa spp. in eleven states of Brazil covering several biomes is determined by host plant, location, and edaphic factors.</title>
        <authorList>
            <person name="Rouws L."/>
            <person name="Barauna A."/>
            <person name="Beukes C."/>
            <person name="De Faria S.M."/>
            <person name="Gross E."/>
            <person name="Dos Reis Junior F.B."/>
            <person name="Simon M."/>
            <person name="Maluk M."/>
            <person name="Odee D.W."/>
            <person name="Kenicer G."/>
            <person name="Young J.P.W."/>
            <person name="Reis V.M."/>
            <person name="Zilli J."/>
            <person name="James E.K."/>
        </authorList>
    </citation>
    <scope>NUCLEOTIDE SEQUENCE [LARGE SCALE GENOMIC DNA]</scope>
    <source>
        <strain evidence="1 2">JPY530</strain>
    </source>
</reference>
<name>A0ABU9RHG8_9BURK</name>
<evidence type="ECO:0000313" key="1">
    <source>
        <dbReference type="EMBL" id="MEM5346067.1"/>
    </source>
</evidence>
<evidence type="ECO:0000313" key="2">
    <source>
        <dbReference type="Proteomes" id="UP001481677"/>
    </source>
</evidence>